<gene>
    <name evidence="2" type="ORF">CJP16_19375</name>
</gene>
<evidence type="ECO:0000313" key="3">
    <source>
        <dbReference type="Proteomes" id="UP000233467"/>
    </source>
</evidence>
<evidence type="ECO:0000313" key="2">
    <source>
        <dbReference type="EMBL" id="PKQ73296.1"/>
    </source>
</evidence>
<dbReference type="SUPFAM" id="SSF46785">
    <property type="entry name" value="Winged helix' DNA-binding domain"/>
    <property type="match status" value="1"/>
</dbReference>
<reference evidence="2 3" key="1">
    <citation type="journal article" date="2017" name="Front. Microbiol.">
        <title>Strong Genomic and Phenotypic Heterogeneity in the Aeromonas sobria Species Complex.</title>
        <authorList>
            <person name="Gauthier J."/>
            <person name="Vincent A.T."/>
            <person name="Charette S.J."/>
            <person name="Derome N."/>
        </authorList>
    </citation>
    <scope>NUCLEOTIDE SEQUENCE [LARGE SCALE GENOMIC DNA]</scope>
    <source>
        <strain evidence="2 3">TM18</strain>
    </source>
</reference>
<dbReference type="PROSITE" id="PS50987">
    <property type="entry name" value="HTH_ARSR_2"/>
    <property type="match status" value="1"/>
</dbReference>
<dbReference type="CDD" id="cd00090">
    <property type="entry name" value="HTH_ARSR"/>
    <property type="match status" value="1"/>
</dbReference>
<dbReference type="GO" id="GO:0097063">
    <property type="term" value="F:cadmium ion sensor activity"/>
    <property type="evidence" value="ECO:0007669"/>
    <property type="project" value="TreeGrafter"/>
</dbReference>
<protein>
    <submittedName>
        <fullName evidence="2">Transcriptional regulator</fullName>
    </submittedName>
</protein>
<dbReference type="GO" id="GO:0046686">
    <property type="term" value="P:response to cadmium ion"/>
    <property type="evidence" value="ECO:0007669"/>
    <property type="project" value="TreeGrafter"/>
</dbReference>
<dbReference type="AlphaFoldDB" id="A0A2N3IPS0"/>
<dbReference type="RefSeq" id="WP_101326062.1">
    <property type="nucleotide sequence ID" value="NZ_NQMM01000053.1"/>
</dbReference>
<dbReference type="InterPro" id="IPR001845">
    <property type="entry name" value="HTH_ArsR_DNA-bd_dom"/>
</dbReference>
<dbReference type="GO" id="GO:0003677">
    <property type="term" value="F:DNA binding"/>
    <property type="evidence" value="ECO:0007669"/>
    <property type="project" value="TreeGrafter"/>
</dbReference>
<dbReference type="InterPro" id="IPR052543">
    <property type="entry name" value="HTH_Metal-responsive_Reg"/>
</dbReference>
<dbReference type="EMBL" id="NQMM01000053">
    <property type="protein sequence ID" value="PKQ73296.1"/>
    <property type="molecule type" value="Genomic_DNA"/>
</dbReference>
<proteinExistence type="predicted"/>
<sequence length="225" mass="25241">MEPDIAYVASLIGDKARSRMLTALMGGKALTATELALEGEITAQTASSHLSKLVEGGLLHMRKQGRHKYFQLTDPEVAEVIERMLTLSVTRIQTKVRTGPQDPHLRQARVCYDHLAGALGVQLFDALQQQELLEIQGNDVRLTHAGEEFFTDLGVDLGLLRQRKRPMCKACLDWSERRNHLAGTLGQWILDDALARQWLQRRPDSRVIEVSEAGARQFAKRYGIS</sequence>
<dbReference type="Pfam" id="PF12840">
    <property type="entry name" value="HTH_20"/>
    <property type="match status" value="1"/>
</dbReference>
<dbReference type="GO" id="GO:0003700">
    <property type="term" value="F:DNA-binding transcription factor activity"/>
    <property type="evidence" value="ECO:0007669"/>
    <property type="project" value="InterPro"/>
</dbReference>
<dbReference type="SMART" id="SM00418">
    <property type="entry name" value="HTH_ARSR"/>
    <property type="match status" value="1"/>
</dbReference>
<dbReference type="PRINTS" id="PR00778">
    <property type="entry name" value="HTHARSR"/>
</dbReference>
<dbReference type="Gene3D" id="1.10.10.10">
    <property type="entry name" value="Winged helix-like DNA-binding domain superfamily/Winged helix DNA-binding domain"/>
    <property type="match status" value="1"/>
</dbReference>
<dbReference type="InterPro" id="IPR036390">
    <property type="entry name" value="WH_DNA-bd_sf"/>
</dbReference>
<dbReference type="GO" id="GO:0010288">
    <property type="term" value="P:response to lead ion"/>
    <property type="evidence" value="ECO:0007669"/>
    <property type="project" value="TreeGrafter"/>
</dbReference>
<comment type="caution">
    <text evidence="2">The sequence shown here is derived from an EMBL/GenBank/DDBJ whole genome shotgun (WGS) entry which is preliminary data.</text>
</comment>
<dbReference type="Proteomes" id="UP000233467">
    <property type="component" value="Unassembled WGS sequence"/>
</dbReference>
<dbReference type="InterPro" id="IPR011991">
    <property type="entry name" value="ArsR-like_HTH"/>
</dbReference>
<organism evidence="2 3">
    <name type="scientific">Aeromonas sobria</name>
    <dbReference type="NCBI Taxonomy" id="646"/>
    <lineage>
        <taxon>Bacteria</taxon>
        <taxon>Pseudomonadati</taxon>
        <taxon>Pseudomonadota</taxon>
        <taxon>Gammaproteobacteria</taxon>
        <taxon>Aeromonadales</taxon>
        <taxon>Aeromonadaceae</taxon>
        <taxon>Aeromonas</taxon>
    </lineage>
</organism>
<dbReference type="InterPro" id="IPR036388">
    <property type="entry name" value="WH-like_DNA-bd_sf"/>
</dbReference>
<name>A0A2N3IPS0_AERSO</name>
<accession>A0A2N3IPS0</accession>
<feature type="domain" description="HTH arsR-type" evidence="1">
    <location>
        <begin position="1"/>
        <end position="92"/>
    </location>
</feature>
<keyword evidence="3" id="KW-1185">Reference proteome</keyword>
<dbReference type="PANTHER" id="PTHR39168">
    <property type="entry name" value="TRANSCRIPTIONAL REGULATOR-RELATED"/>
    <property type="match status" value="1"/>
</dbReference>
<dbReference type="PANTHER" id="PTHR39168:SF1">
    <property type="entry name" value="TRANSCRIPTIONAL REGULATORY PROTEIN"/>
    <property type="match status" value="1"/>
</dbReference>
<evidence type="ECO:0000259" key="1">
    <source>
        <dbReference type="PROSITE" id="PS50987"/>
    </source>
</evidence>
<dbReference type="GO" id="GO:0032791">
    <property type="term" value="F:lead ion binding"/>
    <property type="evidence" value="ECO:0007669"/>
    <property type="project" value="TreeGrafter"/>
</dbReference>